<dbReference type="RefSeq" id="WP_346297633.1">
    <property type="nucleotide sequence ID" value="NZ_CP087714.1"/>
</dbReference>
<feature type="domain" description="SHOCT" evidence="1">
    <location>
        <begin position="160"/>
        <end position="187"/>
    </location>
</feature>
<evidence type="ECO:0000259" key="1">
    <source>
        <dbReference type="Pfam" id="PF09851"/>
    </source>
</evidence>
<dbReference type="EMBL" id="CP087714">
    <property type="protein sequence ID" value="XAT63476.1"/>
    <property type="molecule type" value="Genomic_DNA"/>
</dbReference>
<dbReference type="Proteomes" id="UP001492541">
    <property type="component" value="Chromosome"/>
</dbReference>
<evidence type="ECO:0000313" key="4">
    <source>
        <dbReference type="Proteomes" id="UP001492541"/>
    </source>
</evidence>
<proteinExistence type="predicted"/>
<reference evidence="3 4" key="1">
    <citation type="submission" date="2021-11" db="EMBL/GenBank/DDBJ databases">
        <title>Whole genome of Geoglobus acetivorans.</title>
        <authorList>
            <person name="Liu D."/>
        </authorList>
    </citation>
    <scope>NUCLEOTIDE SEQUENCE [LARGE SCALE GENOMIC DNA]</scope>
    <source>
        <strain evidence="3 4">SBH6</strain>
    </source>
</reference>
<protein>
    <submittedName>
        <fullName evidence="3">PH domain-containing protein</fullName>
    </submittedName>
</protein>
<evidence type="ECO:0000313" key="3">
    <source>
        <dbReference type="EMBL" id="XAT63476.1"/>
    </source>
</evidence>
<dbReference type="InterPro" id="IPR018649">
    <property type="entry name" value="SHOCT"/>
</dbReference>
<accession>A0ABZ3H4D3</accession>
<organism evidence="3 4">
    <name type="scientific">Geoglobus acetivorans</name>
    <dbReference type="NCBI Taxonomy" id="565033"/>
    <lineage>
        <taxon>Archaea</taxon>
        <taxon>Methanobacteriati</taxon>
        <taxon>Methanobacteriota</taxon>
        <taxon>Archaeoglobi</taxon>
        <taxon>Archaeoglobales</taxon>
        <taxon>Archaeoglobaceae</taxon>
        <taxon>Geoglobus</taxon>
    </lineage>
</organism>
<keyword evidence="4" id="KW-1185">Reference proteome</keyword>
<dbReference type="GeneID" id="90449925"/>
<feature type="domain" description="YokE-like PH" evidence="2">
    <location>
        <begin position="13"/>
        <end position="105"/>
    </location>
</feature>
<name>A0ABZ3H4D3_GEOAI</name>
<sequence length="190" mass="21559">MSEVPQEVLEVIDPGEEVLYCVKKKLKTELKPKFLAVTNRRVIYLDQKLLGRYDIQAVPYEKLEVAYYRKGKIGAEFILNSEEGDEIKLSWMDKSEAQDAIVAIRDALNAIAVEPVTIKKKKGLIGEEWEIRKPKELVTKSVQVTTPVTTSASVSEDPIEQLKKLKELLDAGIITAEEYEAKKQKLLEKI</sequence>
<dbReference type="InterPro" id="IPR039519">
    <property type="entry name" value="YokE-like_PH"/>
</dbReference>
<gene>
    <name evidence="3" type="ORF">LPQ35_09490</name>
</gene>
<dbReference type="Pfam" id="PF14470">
    <property type="entry name" value="bPH_3"/>
    <property type="match status" value="1"/>
</dbReference>
<evidence type="ECO:0000259" key="2">
    <source>
        <dbReference type="Pfam" id="PF14470"/>
    </source>
</evidence>
<dbReference type="Pfam" id="PF09851">
    <property type="entry name" value="SHOCT"/>
    <property type="match status" value="1"/>
</dbReference>